<proteinExistence type="predicted"/>
<dbReference type="EMBL" id="CP039247">
    <property type="protein sequence ID" value="QCB27819.1"/>
    <property type="molecule type" value="Genomic_DNA"/>
</dbReference>
<evidence type="ECO:0008006" key="3">
    <source>
        <dbReference type="Google" id="ProtNLM"/>
    </source>
</evidence>
<reference evidence="1 2" key="1">
    <citation type="submission" date="2019-04" db="EMBL/GenBank/DDBJ databases">
        <title>Corynebacterium endometrii sp. nov., isolated from the uterus of a cow with endometritis.</title>
        <authorList>
            <person name="Ballas P."/>
            <person name="Ruckert C."/>
            <person name="Wagener K."/>
            <person name="Drillich M."/>
            <person name="Kaempfer P."/>
            <person name="Busse H.-J."/>
            <person name="Ehling-Schulz M."/>
        </authorList>
    </citation>
    <scope>NUCLEOTIDE SEQUENCE [LARGE SCALE GENOMIC DNA]</scope>
    <source>
        <strain evidence="1 2">LMM-1653</strain>
    </source>
</reference>
<keyword evidence="2" id="KW-1185">Reference proteome</keyword>
<gene>
    <name evidence="1" type="ORF">CENDO_02605</name>
</gene>
<dbReference type="GO" id="GO:0003989">
    <property type="term" value="F:acetyl-CoA carboxylase activity"/>
    <property type="evidence" value="ECO:0007669"/>
    <property type="project" value="InterPro"/>
</dbReference>
<sequence>MTIPNNQASQAHSTPLFTVVKGNPSEEEVAALSAALAQLSANARKAAAGNSTVDATGERNLWGRATDRFEPLKQFNPSAFRNVRYY</sequence>
<dbReference type="AlphaFoldDB" id="A0A4P7QEC8"/>
<name>A0A4P7QEC8_9CORY</name>
<dbReference type="RefSeq" id="WP_136140637.1">
    <property type="nucleotide sequence ID" value="NZ_CP039247.1"/>
</dbReference>
<evidence type="ECO:0000313" key="2">
    <source>
        <dbReference type="Proteomes" id="UP000296352"/>
    </source>
</evidence>
<organism evidence="1 2">
    <name type="scientific">Corynebacterium endometrii</name>
    <dbReference type="NCBI Taxonomy" id="2488819"/>
    <lineage>
        <taxon>Bacteria</taxon>
        <taxon>Bacillati</taxon>
        <taxon>Actinomycetota</taxon>
        <taxon>Actinomycetes</taxon>
        <taxon>Mycobacteriales</taxon>
        <taxon>Corynebacteriaceae</taxon>
        <taxon>Corynebacterium</taxon>
    </lineage>
</organism>
<dbReference type="GO" id="GO:0004658">
    <property type="term" value="F:propionyl-CoA carboxylase activity"/>
    <property type="evidence" value="ECO:0007669"/>
    <property type="project" value="InterPro"/>
</dbReference>
<evidence type="ECO:0000313" key="1">
    <source>
        <dbReference type="EMBL" id="QCB27819.1"/>
    </source>
</evidence>
<dbReference type="Proteomes" id="UP000296352">
    <property type="component" value="Chromosome"/>
</dbReference>
<dbReference type="KEGG" id="cee:CENDO_02605"/>
<dbReference type="Pfam" id="PF13822">
    <property type="entry name" value="ACC_epsilon"/>
    <property type="match status" value="1"/>
</dbReference>
<accession>A0A4P7QEC8</accession>
<protein>
    <recommendedName>
        <fullName evidence="3">Acyl-CoA carboxylase subunit epsilon</fullName>
    </recommendedName>
</protein>
<dbReference type="OrthoDB" id="4419219at2"/>
<dbReference type="InterPro" id="IPR032716">
    <property type="entry name" value="ACC_epsilon"/>
</dbReference>